<dbReference type="InterPro" id="IPR012292">
    <property type="entry name" value="Globin/Proto"/>
</dbReference>
<evidence type="ECO:0000313" key="3">
    <source>
        <dbReference type="Proteomes" id="UP000023152"/>
    </source>
</evidence>
<dbReference type="InterPro" id="IPR044926">
    <property type="entry name" value="RGS_subdomain_2"/>
</dbReference>
<dbReference type="Gene3D" id="1.10.167.10">
    <property type="entry name" value="Regulator of G-protein Signalling 4, domain 2"/>
    <property type="match status" value="1"/>
</dbReference>
<dbReference type="InterPro" id="IPR009050">
    <property type="entry name" value="Globin-like_sf"/>
</dbReference>
<dbReference type="GO" id="GO:0020037">
    <property type="term" value="F:heme binding"/>
    <property type="evidence" value="ECO:0007669"/>
    <property type="project" value="InterPro"/>
</dbReference>
<gene>
    <name evidence="2" type="ORF">RFI_36284</name>
</gene>
<comment type="caution">
    <text evidence="2">The sequence shown here is derived from an EMBL/GenBank/DDBJ whole genome shotgun (WGS) entry which is preliminary data.</text>
</comment>
<dbReference type="Proteomes" id="UP000023152">
    <property type="component" value="Unassembled WGS sequence"/>
</dbReference>
<protein>
    <recommendedName>
        <fullName evidence="1">RGS domain-containing protein</fullName>
    </recommendedName>
</protein>
<proteinExistence type="predicted"/>
<name>X6LIF0_RETFI</name>
<dbReference type="PROSITE" id="PS50132">
    <property type="entry name" value="RGS"/>
    <property type="match status" value="1"/>
</dbReference>
<sequence length="194" mass="23124">MFSYIKIGWVLTSFQFEEKTLYPKLRVVAKTHQEMGVQPEYYGLFVEVLHETLSEIFECSYTVTVRYCVDRIFTLVMCIMMGYDLQELPKFYLQISASTVTNCNMKWLDSLENTIHDPIGFQYLCRFLEAHSCSEYVWFLKLYLEFDYAMSDKQRLVIVRKLIDCCMTPGELFEINISHEMREQVLFYIVRCNC</sequence>
<dbReference type="Gene3D" id="1.10.490.10">
    <property type="entry name" value="Globins"/>
    <property type="match status" value="1"/>
</dbReference>
<dbReference type="AlphaFoldDB" id="X6LIF0"/>
<dbReference type="InterPro" id="IPR016137">
    <property type="entry name" value="RGS"/>
</dbReference>
<evidence type="ECO:0000259" key="1">
    <source>
        <dbReference type="PROSITE" id="PS50132"/>
    </source>
</evidence>
<dbReference type="EMBL" id="ASPP01039049">
    <property type="protein sequence ID" value="ETO01156.1"/>
    <property type="molecule type" value="Genomic_DNA"/>
</dbReference>
<accession>X6LIF0</accession>
<dbReference type="InterPro" id="IPR036305">
    <property type="entry name" value="RGS_sf"/>
</dbReference>
<dbReference type="GO" id="GO:0019825">
    <property type="term" value="F:oxygen binding"/>
    <property type="evidence" value="ECO:0007669"/>
    <property type="project" value="InterPro"/>
</dbReference>
<keyword evidence="3" id="KW-1185">Reference proteome</keyword>
<organism evidence="2 3">
    <name type="scientific">Reticulomyxa filosa</name>
    <dbReference type="NCBI Taxonomy" id="46433"/>
    <lineage>
        <taxon>Eukaryota</taxon>
        <taxon>Sar</taxon>
        <taxon>Rhizaria</taxon>
        <taxon>Retaria</taxon>
        <taxon>Foraminifera</taxon>
        <taxon>Monothalamids</taxon>
        <taxon>Reticulomyxidae</taxon>
        <taxon>Reticulomyxa</taxon>
    </lineage>
</organism>
<evidence type="ECO:0000313" key="2">
    <source>
        <dbReference type="EMBL" id="ETO01156.1"/>
    </source>
</evidence>
<dbReference type="SUPFAM" id="SSF46458">
    <property type="entry name" value="Globin-like"/>
    <property type="match status" value="1"/>
</dbReference>
<feature type="domain" description="RGS" evidence="1">
    <location>
        <begin position="110"/>
        <end position="185"/>
    </location>
</feature>
<reference evidence="2 3" key="1">
    <citation type="journal article" date="2013" name="Curr. Biol.">
        <title>The Genome of the Foraminiferan Reticulomyxa filosa.</title>
        <authorList>
            <person name="Glockner G."/>
            <person name="Hulsmann N."/>
            <person name="Schleicher M."/>
            <person name="Noegel A.A."/>
            <person name="Eichinger L."/>
            <person name="Gallinger C."/>
            <person name="Pawlowski J."/>
            <person name="Sierra R."/>
            <person name="Euteneuer U."/>
            <person name="Pillet L."/>
            <person name="Moustafa A."/>
            <person name="Platzer M."/>
            <person name="Groth M."/>
            <person name="Szafranski K."/>
            <person name="Schliwa M."/>
        </authorList>
    </citation>
    <scope>NUCLEOTIDE SEQUENCE [LARGE SCALE GENOMIC DNA]</scope>
</reference>
<dbReference type="SUPFAM" id="SSF48097">
    <property type="entry name" value="Regulator of G-protein signaling, RGS"/>
    <property type="match status" value="1"/>
</dbReference>